<dbReference type="RefSeq" id="WP_258216322.1">
    <property type="nucleotide sequence ID" value="NZ_JANQBD010000022.1"/>
</dbReference>
<keyword evidence="2" id="KW-0472">Membrane</keyword>
<feature type="transmembrane region" description="Helical" evidence="2">
    <location>
        <begin position="7"/>
        <end position="29"/>
    </location>
</feature>
<dbReference type="Gene3D" id="2.60.40.380">
    <property type="entry name" value="Purple acid phosphatase-like, N-terminal"/>
    <property type="match status" value="1"/>
</dbReference>
<evidence type="ECO:0000313" key="6">
    <source>
        <dbReference type="Proteomes" id="UP001300012"/>
    </source>
</evidence>
<dbReference type="InterPro" id="IPR003961">
    <property type="entry name" value="FN3_dom"/>
</dbReference>
<evidence type="ECO:0000259" key="3">
    <source>
        <dbReference type="Pfam" id="PF00149"/>
    </source>
</evidence>
<feature type="domain" description="Calcineurin-like phosphoesterase" evidence="3">
    <location>
        <begin position="152"/>
        <end position="331"/>
    </location>
</feature>
<evidence type="ECO:0000259" key="4">
    <source>
        <dbReference type="Pfam" id="PF16656"/>
    </source>
</evidence>
<dbReference type="PANTHER" id="PTHR45867">
    <property type="entry name" value="PURPLE ACID PHOSPHATASE"/>
    <property type="match status" value="1"/>
</dbReference>
<keyword evidence="6" id="KW-1185">Reference proteome</keyword>
<keyword evidence="2" id="KW-0812">Transmembrane</keyword>
<dbReference type="EMBL" id="JANQBD010000022">
    <property type="protein sequence ID" value="MCR8634763.1"/>
    <property type="molecule type" value="Genomic_DNA"/>
</dbReference>
<dbReference type="PANTHER" id="PTHR45867:SF3">
    <property type="entry name" value="ACID PHOSPHATASE TYPE 7"/>
    <property type="match status" value="1"/>
</dbReference>
<dbReference type="Gene3D" id="3.60.21.10">
    <property type="match status" value="1"/>
</dbReference>
<dbReference type="Pfam" id="PF00149">
    <property type="entry name" value="Metallophos"/>
    <property type="match status" value="1"/>
</dbReference>
<protein>
    <submittedName>
        <fullName evidence="5">Metallophosphoesterase family protein</fullName>
    </submittedName>
</protein>
<dbReference type="Proteomes" id="UP001300012">
    <property type="component" value="Unassembled WGS sequence"/>
</dbReference>
<dbReference type="Pfam" id="PF16656">
    <property type="entry name" value="Pur_ac_phosph_N"/>
    <property type="match status" value="1"/>
</dbReference>
<feature type="domain" description="Purple acid phosphatase N-terminal" evidence="4">
    <location>
        <begin position="41"/>
        <end position="141"/>
    </location>
</feature>
<dbReference type="InterPro" id="IPR029052">
    <property type="entry name" value="Metallo-depent_PP-like"/>
</dbReference>
<dbReference type="InterPro" id="IPR004843">
    <property type="entry name" value="Calcineurin-like_PHP"/>
</dbReference>
<dbReference type="InterPro" id="IPR015914">
    <property type="entry name" value="PAPs_N"/>
</dbReference>
<dbReference type="SUPFAM" id="SSF56300">
    <property type="entry name" value="Metallo-dependent phosphatases"/>
    <property type="match status" value="1"/>
</dbReference>
<reference evidence="5 6" key="1">
    <citation type="submission" date="2022-08" db="EMBL/GenBank/DDBJ databases">
        <title>Paenibacillus endoradicis sp. nov., Paenibacillus radicibacter sp. nov and Paenibacillus pararadicis sp. nov., three cold-adapted plant growth-promoting bacteria isolated from root of Larix gmelinii in Great Khingan.</title>
        <authorList>
            <person name="Xue H."/>
        </authorList>
    </citation>
    <scope>NUCLEOTIDE SEQUENCE [LARGE SCALE GENOMIC DNA]</scope>
    <source>
        <strain evidence="5 6">N5-1-1-5</strain>
    </source>
</reference>
<dbReference type="SUPFAM" id="SSF49363">
    <property type="entry name" value="Purple acid phosphatase, N-terminal domain"/>
    <property type="match status" value="1"/>
</dbReference>
<keyword evidence="1" id="KW-0732">Signal</keyword>
<accession>A0ABT1YNL1</accession>
<dbReference type="InterPro" id="IPR008963">
    <property type="entry name" value="Purple_acid_Pase-like_N"/>
</dbReference>
<name>A0ABT1YNL1_9BACL</name>
<comment type="caution">
    <text evidence="5">The sequence shown here is derived from an EMBL/GenBank/DDBJ whole genome shotgun (WGS) entry which is preliminary data.</text>
</comment>
<evidence type="ECO:0000256" key="2">
    <source>
        <dbReference type="SAM" id="Phobius"/>
    </source>
</evidence>
<dbReference type="CDD" id="cd00063">
    <property type="entry name" value="FN3"/>
    <property type="match status" value="1"/>
</dbReference>
<organism evidence="5 6">
    <name type="scientific">Paenibacillus radicis</name>
    <name type="common">ex Xue et al. 2023</name>
    <dbReference type="NCBI Taxonomy" id="2972489"/>
    <lineage>
        <taxon>Bacteria</taxon>
        <taxon>Bacillati</taxon>
        <taxon>Bacillota</taxon>
        <taxon>Bacilli</taxon>
        <taxon>Bacillales</taxon>
        <taxon>Paenibacillaceae</taxon>
        <taxon>Paenibacillus</taxon>
    </lineage>
</organism>
<keyword evidence="2" id="KW-1133">Transmembrane helix</keyword>
<gene>
    <name evidence="5" type="ORF">NV381_26540</name>
</gene>
<sequence>MRNGRKFTLYATLAILLLIVAAVIGLQWYKYKVNTKPNSLPKSIVTTLKGDSHTSRAFTWYTDDPNAASVLQLTKGAGVSSFEGTAVQTVTGSSTTIETGKGQIQGVHKVNVTGLEPGTEYSYRVGSGQDKGWSSPAQFATEASGASPLTFINVADSQGVTEADFDLLGQTLDQAFAKFPNARFLVHNGDLTEDPKDEQAWDAFFDKAQQWVRRIPLMPVTGNHDEVDGKADRYTAHFNLPDNGAKGSIPGTTYSFDYGEAHIAILNTESNIDKQTAWLRNDLANTDKPWKIVAMHRGAYGGNSYKKVEKWVDVLDDFQVDLVLQGHNHEYSRSYPLRKGKKTGDGEGVMTGRQGTVYVVTNTAGPKFNEKKDDQFYHKVHFQNNKQMFAGITIEGDTLTYQAYDVVGAKLDEFVLKH</sequence>
<proteinExistence type="predicted"/>
<evidence type="ECO:0000256" key="1">
    <source>
        <dbReference type="ARBA" id="ARBA00022729"/>
    </source>
</evidence>
<evidence type="ECO:0000313" key="5">
    <source>
        <dbReference type="EMBL" id="MCR8634763.1"/>
    </source>
</evidence>